<dbReference type="Gene3D" id="3.40.30.10">
    <property type="entry name" value="Glutaredoxin"/>
    <property type="match status" value="1"/>
</dbReference>
<dbReference type="InterPro" id="IPR012336">
    <property type="entry name" value="Thioredoxin-like_fold"/>
</dbReference>
<organism evidence="2 3">
    <name type="scientific">Salinimicrobium catena</name>
    <dbReference type="NCBI Taxonomy" id="390640"/>
    <lineage>
        <taxon>Bacteria</taxon>
        <taxon>Pseudomonadati</taxon>
        <taxon>Bacteroidota</taxon>
        <taxon>Flavobacteriia</taxon>
        <taxon>Flavobacteriales</taxon>
        <taxon>Flavobacteriaceae</taxon>
        <taxon>Salinimicrobium</taxon>
    </lineage>
</organism>
<proteinExistence type="predicted"/>
<protein>
    <submittedName>
        <fullName evidence="2">Thioredoxin-related protein</fullName>
    </submittedName>
</protein>
<gene>
    <name evidence="2" type="ORF">SAMN04488034_101906</name>
</gene>
<dbReference type="InterPro" id="IPR036249">
    <property type="entry name" value="Thioredoxin-like_sf"/>
</dbReference>
<keyword evidence="3" id="KW-1185">Reference proteome</keyword>
<dbReference type="EMBL" id="FNUG01000001">
    <property type="protein sequence ID" value="SEE57456.1"/>
    <property type="molecule type" value="Genomic_DNA"/>
</dbReference>
<dbReference type="InterPro" id="IPR013766">
    <property type="entry name" value="Thioredoxin_domain"/>
</dbReference>
<dbReference type="SUPFAM" id="SSF52833">
    <property type="entry name" value="Thioredoxin-like"/>
    <property type="match status" value="1"/>
</dbReference>
<dbReference type="AlphaFoldDB" id="A0A1H5JY38"/>
<sequence length="183" mass="21359">MKKITLNIFLLVLLGTGLQAQEIKWMTMNEALEAQEKKPKKIFMDAYTDWCGPCKMLDKNTFSNKDVAAYINKHYYPVKFNAEGTEQIQYQDQIFSNPDYDPNRRGRNSQHEFARAMKISAYPSLVFFDEQGNLIGPIPGYRTPHQLELFLKLFLKEDYKKITTPEAFKAYSEDFENEFKAAN</sequence>
<evidence type="ECO:0000259" key="1">
    <source>
        <dbReference type="PROSITE" id="PS51352"/>
    </source>
</evidence>
<reference evidence="2 3" key="1">
    <citation type="submission" date="2016-10" db="EMBL/GenBank/DDBJ databases">
        <authorList>
            <person name="de Groot N.N."/>
        </authorList>
    </citation>
    <scope>NUCLEOTIDE SEQUENCE [LARGE SCALE GENOMIC DNA]</scope>
    <source>
        <strain evidence="2 3">DSM 23553</strain>
    </source>
</reference>
<name>A0A1H5JY38_9FLAO</name>
<accession>A0A1H5JY38</accession>
<dbReference type="STRING" id="390640.SAMN04488034_101906"/>
<evidence type="ECO:0000313" key="2">
    <source>
        <dbReference type="EMBL" id="SEE57456.1"/>
    </source>
</evidence>
<evidence type="ECO:0000313" key="3">
    <source>
        <dbReference type="Proteomes" id="UP000199448"/>
    </source>
</evidence>
<dbReference type="Proteomes" id="UP000199448">
    <property type="component" value="Unassembled WGS sequence"/>
</dbReference>
<dbReference type="OrthoDB" id="9811036at2"/>
<dbReference type="RefSeq" id="WP_093112109.1">
    <property type="nucleotide sequence ID" value="NZ_FNGG01000001.1"/>
</dbReference>
<dbReference type="PROSITE" id="PS51352">
    <property type="entry name" value="THIOREDOXIN_2"/>
    <property type="match status" value="1"/>
</dbReference>
<feature type="domain" description="Thioredoxin" evidence="1">
    <location>
        <begin position="14"/>
        <end position="156"/>
    </location>
</feature>
<dbReference type="Pfam" id="PF13098">
    <property type="entry name" value="Thioredoxin_2"/>
    <property type="match status" value="1"/>
</dbReference>